<dbReference type="Proteomes" id="UP001225356">
    <property type="component" value="Unassembled WGS sequence"/>
</dbReference>
<dbReference type="EMBL" id="JAUSQU010000001">
    <property type="protein sequence ID" value="MDP9840803.1"/>
    <property type="molecule type" value="Genomic_DNA"/>
</dbReference>
<keyword evidence="2" id="KW-1185">Reference proteome</keyword>
<gene>
    <name evidence="1" type="ORF">J2853_000014</name>
</gene>
<comment type="caution">
    <text evidence="1">The sequence shown here is derived from an EMBL/GenBank/DDBJ whole genome shotgun (WGS) entry which is preliminary data.</text>
</comment>
<reference evidence="1 2" key="1">
    <citation type="submission" date="2023-07" db="EMBL/GenBank/DDBJ databases">
        <title>Sequencing the genomes of 1000 actinobacteria strains.</title>
        <authorList>
            <person name="Klenk H.-P."/>
        </authorList>
    </citation>
    <scope>NUCLEOTIDE SEQUENCE [LARGE SCALE GENOMIC DNA]</scope>
    <source>
        <strain evidence="1 2">DSM 46740</strain>
    </source>
</reference>
<accession>A0ABT9Q240</accession>
<sequence length="52" mass="5862">MGWFDNPISTLNPPKKEFLYDLANVGTFSRQARIPCGHLGWKGGAHLRDYGQ</sequence>
<dbReference type="RefSeq" id="WP_307553581.1">
    <property type="nucleotide sequence ID" value="NZ_JAUSQU010000001.1"/>
</dbReference>
<organism evidence="1 2">
    <name type="scientific">Streptosporangium lutulentum</name>
    <dbReference type="NCBI Taxonomy" id="1461250"/>
    <lineage>
        <taxon>Bacteria</taxon>
        <taxon>Bacillati</taxon>
        <taxon>Actinomycetota</taxon>
        <taxon>Actinomycetes</taxon>
        <taxon>Streptosporangiales</taxon>
        <taxon>Streptosporangiaceae</taxon>
        <taxon>Streptosporangium</taxon>
    </lineage>
</organism>
<proteinExistence type="predicted"/>
<evidence type="ECO:0000313" key="2">
    <source>
        <dbReference type="Proteomes" id="UP001225356"/>
    </source>
</evidence>
<protein>
    <submittedName>
        <fullName evidence="1">Uncharacterized protein</fullName>
    </submittedName>
</protein>
<name>A0ABT9Q240_9ACTN</name>
<evidence type="ECO:0000313" key="1">
    <source>
        <dbReference type="EMBL" id="MDP9840803.1"/>
    </source>
</evidence>